<dbReference type="GO" id="GO:0008270">
    <property type="term" value="F:zinc ion binding"/>
    <property type="evidence" value="ECO:0007669"/>
    <property type="project" value="InterPro"/>
</dbReference>
<dbReference type="Pfam" id="PF00172">
    <property type="entry name" value="Zn_clus"/>
    <property type="match status" value="1"/>
</dbReference>
<dbReference type="GO" id="GO:0000981">
    <property type="term" value="F:DNA-binding transcription factor activity, RNA polymerase II-specific"/>
    <property type="evidence" value="ECO:0007669"/>
    <property type="project" value="InterPro"/>
</dbReference>
<evidence type="ECO:0000313" key="10">
    <source>
        <dbReference type="Proteomes" id="UP000031516"/>
    </source>
</evidence>
<dbReference type="Proteomes" id="UP000031516">
    <property type="component" value="Unassembled WGS sequence"/>
</dbReference>
<dbReference type="InterPro" id="IPR050675">
    <property type="entry name" value="OAF3"/>
</dbReference>
<keyword evidence="6" id="KW-0539">Nucleus</keyword>
<keyword evidence="4" id="KW-0238">DNA-binding</keyword>
<sequence>MAPKEWTSASEKSGRGSTTSKDGYSHSLSRSHASNSSDSNHGSNDSGVKKDQNGNRRVMKRNRISYVCFACRKRKTRCDRGNPCSKCVALGTECVYSTSDLNAANNASASNLPAANTTVSLVNGEVASTARNNMSNLVANIGGNAIVSDCSMNASNALPQMSPILPQFQQHTNAIKSPVGVTMLQQPSLSIAPSNAHADALKIIKLEEEVAFWKKKAGSLVSPVNVPQLKGAFLDALSGSPFTNGFTESSTSNSAQMSSYQPSLDDSFAAKGFDQIRVCLDDSELTFFIHKHLKALHPPFSFISLVFRDPHLSSALASVFGFTYTHIVEFVKDEEEITQQNVMKFGSSALIDGEHSLIYYYDQSIMKHIQRSKKPSQLKNISTVLFTKGDRIEDFIDTEYPTVLKTLLSDMLGTLPPTEAGLTFYLFQFFKYVYPFYPFLNCTSFLATIKKVIKYDVSDPNKLPTVSWNFSKDELRSELEGLAVLMVIIQISHDLITVSLNEDMKMDTLALGLHKLDFTCDRWLSLSHRIFTVLNGHRFHSEDLFCCSLYQRVCCAFSPRENNLLLDQHPILHLGQLLQTALILGLHKDPTDFKGFSEPLLTAPEVSNYRRKLWIGLCNIIFQETLPLGSSAKIEQYHNYFFKNMDYITFMQSVRSSTLPSNEFDYRLIDLSIKKYQIGILMAKINKACTDLSPAPVSEVLFMLSKLESEVLKFEQLKINSENIKESIKILSTDCLMNISDVIRGEIVAMKLVSSTLIHNVLWTLYLKVEAKVTSEENATYYKLHSTLFEMMTFNCFKIYSFLSDLTSNKFEKETAQFRYVLTKPIQQTYLHIALCLLSLLLKLTLVRKDLELTEQDASSAVVVTTAPPETSSSKLLIVKYLYNLAETSFISLATQSSKYDMLKTSVLFNKTQCLFEYFVQILRMGRLMEVSTRFWDYIACNRPIPKIVARSMIQKWGLHVENSETIKKNFFANSSLHLVNEDVWFRLQKRLATLNLPSANETPNSFEKPTTYSTSSSVDSNLELNLDFSNFFDLDANSGFPSFSF</sequence>
<comment type="caution">
    <text evidence="9">The sequence shown here is derived from an EMBL/GenBank/DDBJ whole genome shotgun (WGS) entry which is preliminary data.</text>
</comment>
<dbReference type="CDD" id="cd00067">
    <property type="entry name" value="GAL4"/>
    <property type="match status" value="1"/>
</dbReference>
<evidence type="ECO:0000259" key="8">
    <source>
        <dbReference type="PROSITE" id="PS50048"/>
    </source>
</evidence>
<evidence type="ECO:0000256" key="5">
    <source>
        <dbReference type="ARBA" id="ARBA00023163"/>
    </source>
</evidence>
<evidence type="ECO:0000313" key="9">
    <source>
        <dbReference type="EMBL" id="CDO95474.1"/>
    </source>
</evidence>
<dbReference type="PANTHER" id="PTHR31069:SF29">
    <property type="entry name" value="OLEATE-ACTIVATED TRANSCRIPTION FACTOR 1-RELATED"/>
    <property type="match status" value="1"/>
</dbReference>
<dbReference type="PROSITE" id="PS00463">
    <property type="entry name" value="ZN2_CY6_FUNGAL_1"/>
    <property type="match status" value="1"/>
</dbReference>
<dbReference type="SMART" id="SM00066">
    <property type="entry name" value="GAL4"/>
    <property type="match status" value="1"/>
</dbReference>
<dbReference type="PROSITE" id="PS50048">
    <property type="entry name" value="ZN2_CY6_FUNGAL_2"/>
    <property type="match status" value="1"/>
</dbReference>
<feature type="compositionally biased region" description="Polar residues" evidence="7">
    <location>
        <begin position="7"/>
        <end position="22"/>
    </location>
</feature>
<dbReference type="InterPro" id="IPR001138">
    <property type="entry name" value="Zn2Cys6_DnaBD"/>
</dbReference>
<dbReference type="CDD" id="cd12148">
    <property type="entry name" value="fungal_TF_MHR"/>
    <property type="match status" value="1"/>
</dbReference>
<evidence type="ECO:0000256" key="1">
    <source>
        <dbReference type="ARBA" id="ARBA00022723"/>
    </source>
</evidence>
<evidence type="ECO:0000256" key="3">
    <source>
        <dbReference type="ARBA" id="ARBA00023015"/>
    </source>
</evidence>
<keyword evidence="2" id="KW-0862">Zinc</keyword>
<dbReference type="PANTHER" id="PTHR31069">
    <property type="entry name" value="OLEATE-ACTIVATED TRANSCRIPTION FACTOR 1-RELATED"/>
    <property type="match status" value="1"/>
</dbReference>
<evidence type="ECO:0000256" key="4">
    <source>
        <dbReference type="ARBA" id="ARBA00023125"/>
    </source>
</evidence>
<dbReference type="InterPro" id="IPR036864">
    <property type="entry name" value="Zn2-C6_fun-type_DNA-bd_sf"/>
</dbReference>
<dbReference type="SUPFAM" id="SSF57701">
    <property type="entry name" value="Zn2/Cys6 DNA-binding domain"/>
    <property type="match status" value="1"/>
</dbReference>
<keyword evidence="10" id="KW-1185">Reference proteome</keyword>
<organism evidence="9 10">
    <name type="scientific">Kluyveromyces dobzhanskii CBS 2104</name>
    <dbReference type="NCBI Taxonomy" id="1427455"/>
    <lineage>
        <taxon>Eukaryota</taxon>
        <taxon>Fungi</taxon>
        <taxon>Dikarya</taxon>
        <taxon>Ascomycota</taxon>
        <taxon>Saccharomycotina</taxon>
        <taxon>Saccharomycetes</taxon>
        <taxon>Saccharomycetales</taxon>
        <taxon>Saccharomycetaceae</taxon>
        <taxon>Kluyveromyces</taxon>
    </lineage>
</organism>
<dbReference type="OrthoDB" id="2943660at2759"/>
<evidence type="ECO:0000256" key="2">
    <source>
        <dbReference type="ARBA" id="ARBA00022833"/>
    </source>
</evidence>
<gene>
    <name evidence="9" type="ORF">KLDO_g3712</name>
</gene>
<keyword evidence="5" id="KW-0804">Transcription</keyword>
<proteinExistence type="predicted"/>
<accession>A0A0A8L964</accession>
<reference evidence="9 10" key="1">
    <citation type="submission" date="2014-03" db="EMBL/GenBank/DDBJ databases">
        <title>The genome of Kluyveromyces dobzhanskii.</title>
        <authorList>
            <person name="Nystedt B."/>
            <person name="Astrom S."/>
        </authorList>
    </citation>
    <scope>NUCLEOTIDE SEQUENCE [LARGE SCALE GENOMIC DNA]</scope>
    <source>
        <strain evidence="9 10">CBS 2104</strain>
    </source>
</reference>
<dbReference type="Gene3D" id="4.10.240.10">
    <property type="entry name" value="Zn(2)-C6 fungal-type DNA-binding domain"/>
    <property type="match status" value="1"/>
</dbReference>
<dbReference type="GO" id="GO:0045944">
    <property type="term" value="P:positive regulation of transcription by RNA polymerase II"/>
    <property type="evidence" value="ECO:0007669"/>
    <property type="project" value="TreeGrafter"/>
</dbReference>
<dbReference type="AlphaFoldDB" id="A0A0A8L964"/>
<evidence type="ECO:0000256" key="6">
    <source>
        <dbReference type="ARBA" id="ARBA00023242"/>
    </source>
</evidence>
<name>A0A0A8L964_9SACH</name>
<evidence type="ECO:0000256" key="7">
    <source>
        <dbReference type="SAM" id="MobiDB-lite"/>
    </source>
</evidence>
<protein>
    <submittedName>
        <fullName evidence="9">WGS project CCBQ000000000 data, contig 00015</fullName>
    </submittedName>
</protein>
<keyword evidence="1" id="KW-0479">Metal-binding</keyword>
<feature type="domain" description="Zn(2)-C6 fungal-type" evidence="8">
    <location>
        <begin position="67"/>
        <end position="96"/>
    </location>
</feature>
<keyword evidence="3" id="KW-0805">Transcription regulation</keyword>
<dbReference type="GO" id="GO:0005634">
    <property type="term" value="C:nucleus"/>
    <property type="evidence" value="ECO:0007669"/>
    <property type="project" value="TreeGrafter"/>
</dbReference>
<feature type="compositionally biased region" description="Low complexity" evidence="7">
    <location>
        <begin position="25"/>
        <end position="46"/>
    </location>
</feature>
<feature type="region of interest" description="Disordered" evidence="7">
    <location>
        <begin position="1"/>
        <end position="56"/>
    </location>
</feature>
<dbReference type="EMBL" id="CCBQ010000045">
    <property type="protein sequence ID" value="CDO95474.1"/>
    <property type="molecule type" value="Genomic_DNA"/>
</dbReference>
<dbReference type="GO" id="GO:0000978">
    <property type="term" value="F:RNA polymerase II cis-regulatory region sequence-specific DNA binding"/>
    <property type="evidence" value="ECO:0007669"/>
    <property type="project" value="TreeGrafter"/>
</dbReference>